<evidence type="ECO:0000313" key="2">
    <source>
        <dbReference type="EnsemblMetazoa" id="CJA21050.1"/>
    </source>
</evidence>
<keyword evidence="1" id="KW-0472">Membrane</keyword>
<organism evidence="2 3">
    <name type="scientific">Caenorhabditis japonica</name>
    <dbReference type="NCBI Taxonomy" id="281687"/>
    <lineage>
        <taxon>Eukaryota</taxon>
        <taxon>Metazoa</taxon>
        <taxon>Ecdysozoa</taxon>
        <taxon>Nematoda</taxon>
        <taxon>Chromadorea</taxon>
        <taxon>Rhabditida</taxon>
        <taxon>Rhabditina</taxon>
        <taxon>Rhabditomorpha</taxon>
        <taxon>Rhabditoidea</taxon>
        <taxon>Rhabditidae</taxon>
        <taxon>Peloderinae</taxon>
        <taxon>Caenorhabditis</taxon>
    </lineage>
</organism>
<dbReference type="EnsemblMetazoa" id="CJA21050.1">
    <property type="protein sequence ID" value="CJA21050.1"/>
    <property type="gene ID" value="WBGene00176622"/>
</dbReference>
<sequence>MSTLPPEFWTLQLANNSLTEDDSVTIIVERIQFVMFCFTMTIYFIIIWALVEAQKKKVDDLTSPFFKLCLSTAGVDIC</sequence>
<dbReference type="AlphaFoldDB" id="A0A8R1IBE3"/>
<keyword evidence="1" id="KW-0812">Transmembrane</keyword>
<dbReference type="Proteomes" id="UP000005237">
    <property type="component" value="Unassembled WGS sequence"/>
</dbReference>
<keyword evidence="1" id="KW-1133">Transmembrane helix</keyword>
<name>A0A8R1IBE3_CAEJA</name>
<dbReference type="InterPro" id="IPR019426">
    <property type="entry name" value="7TM_GPCR_serpentine_rcpt_Srv"/>
</dbReference>
<reference evidence="2" key="2">
    <citation type="submission" date="2022-06" db="UniProtKB">
        <authorList>
            <consortium name="EnsemblMetazoa"/>
        </authorList>
    </citation>
    <scope>IDENTIFICATION</scope>
    <source>
        <strain evidence="2">DF5081</strain>
    </source>
</reference>
<accession>A0A8R1IBE3</accession>
<evidence type="ECO:0000313" key="3">
    <source>
        <dbReference type="Proteomes" id="UP000005237"/>
    </source>
</evidence>
<protein>
    <submittedName>
        <fullName evidence="2">Uncharacterized protein</fullName>
    </submittedName>
</protein>
<evidence type="ECO:0000256" key="1">
    <source>
        <dbReference type="SAM" id="Phobius"/>
    </source>
</evidence>
<keyword evidence="3" id="KW-1185">Reference proteome</keyword>
<feature type="transmembrane region" description="Helical" evidence="1">
    <location>
        <begin position="31"/>
        <end position="51"/>
    </location>
</feature>
<proteinExistence type="predicted"/>
<reference evidence="3" key="1">
    <citation type="submission" date="2010-08" db="EMBL/GenBank/DDBJ databases">
        <authorList>
            <consortium name="Caenorhabditis japonica Sequencing Consortium"/>
            <person name="Wilson R.K."/>
        </authorList>
    </citation>
    <scope>NUCLEOTIDE SEQUENCE [LARGE SCALE GENOMIC DNA]</scope>
    <source>
        <strain evidence="3">DF5081</strain>
    </source>
</reference>
<dbReference type="Pfam" id="PF10323">
    <property type="entry name" value="7TM_GPCR_Srv"/>
    <property type="match status" value="1"/>
</dbReference>